<keyword evidence="3" id="KW-0067">ATP-binding</keyword>
<dbReference type="Gene3D" id="3.30.420.40">
    <property type="match status" value="4"/>
</dbReference>
<dbReference type="SUPFAM" id="SSF53067">
    <property type="entry name" value="Actin-like ATPase domain"/>
    <property type="match status" value="3"/>
</dbReference>
<keyword evidence="5" id="KW-1185">Reference proteome</keyword>
<accession>A0ABY7DSB0</accession>
<evidence type="ECO:0000256" key="2">
    <source>
        <dbReference type="ARBA" id="ARBA00022741"/>
    </source>
</evidence>
<protein>
    <submittedName>
        <fullName evidence="4">HS12A-like protein</fullName>
    </submittedName>
</protein>
<dbReference type="InterPro" id="IPR013126">
    <property type="entry name" value="Hsp_70_fam"/>
</dbReference>
<name>A0ABY7DSB0_MYAAR</name>
<gene>
    <name evidence="4" type="ORF">MAR_023608</name>
</gene>
<evidence type="ECO:0000256" key="1">
    <source>
        <dbReference type="ARBA" id="ARBA00007381"/>
    </source>
</evidence>
<dbReference type="Proteomes" id="UP001164746">
    <property type="component" value="Chromosome 3"/>
</dbReference>
<dbReference type="InterPro" id="IPR043129">
    <property type="entry name" value="ATPase_NBD"/>
</dbReference>
<dbReference type="PANTHER" id="PTHR14187:SF5">
    <property type="entry name" value="HEAT SHOCK 70 KDA PROTEIN 12A"/>
    <property type="match status" value="1"/>
</dbReference>
<dbReference type="Gene3D" id="3.90.640.10">
    <property type="entry name" value="Actin, Chain A, domain 4"/>
    <property type="match status" value="2"/>
</dbReference>
<comment type="similarity">
    <text evidence="1">Belongs to the heat shock protein 70 family.</text>
</comment>
<dbReference type="Pfam" id="PF00012">
    <property type="entry name" value="HSP70"/>
    <property type="match status" value="2"/>
</dbReference>
<proteinExistence type="inferred from homology"/>
<evidence type="ECO:0000256" key="3">
    <source>
        <dbReference type="ARBA" id="ARBA00022840"/>
    </source>
</evidence>
<evidence type="ECO:0000313" key="5">
    <source>
        <dbReference type="Proteomes" id="UP001164746"/>
    </source>
</evidence>
<dbReference type="EMBL" id="CP111014">
    <property type="protein sequence ID" value="WAQ99235.1"/>
    <property type="molecule type" value="Genomic_DNA"/>
</dbReference>
<keyword evidence="2" id="KW-0547">Nucleotide-binding</keyword>
<dbReference type="CDD" id="cd10229">
    <property type="entry name" value="ASKHA_NBD_HSP70_HSPA12"/>
    <property type="match status" value="1"/>
</dbReference>
<dbReference type="PANTHER" id="PTHR14187">
    <property type="entry name" value="ALPHA KINASE/ELONGATION FACTOR 2 KINASE"/>
    <property type="match status" value="1"/>
</dbReference>
<organism evidence="4 5">
    <name type="scientific">Mya arenaria</name>
    <name type="common">Soft-shell clam</name>
    <dbReference type="NCBI Taxonomy" id="6604"/>
    <lineage>
        <taxon>Eukaryota</taxon>
        <taxon>Metazoa</taxon>
        <taxon>Spiralia</taxon>
        <taxon>Lophotrochozoa</taxon>
        <taxon>Mollusca</taxon>
        <taxon>Bivalvia</taxon>
        <taxon>Autobranchia</taxon>
        <taxon>Heteroconchia</taxon>
        <taxon>Euheterodonta</taxon>
        <taxon>Imparidentia</taxon>
        <taxon>Neoheterodontei</taxon>
        <taxon>Myida</taxon>
        <taxon>Myoidea</taxon>
        <taxon>Myidae</taxon>
        <taxon>Mya</taxon>
    </lineage>
</organism>
<sequence length="984" mass="110844">MDESLLVLAIDFGTTYSGYAFSFRSDPLRIQTNQSWSQKLVSLKTPTVLLVDEDRKFQAFGYEAEEKYAELLEDCEADGWALFRRFKMSLYHTEDLSLATEVTDLAGVVKLPAITVFAMSIKYLKDHALKSLNRCPETRVKESDVKFVLTVPAIWDDKARLFMREAAVEAGIPRAQLGMALESEAASVWCQTVPLVIPAEDDRYALTNVDSKYMVVDLGGGTADITVHQKLANGKLRELDSASGGSWGGTQVDKRFIAMLAQCLGEETMKKFHRECLQDVFDLIREFETTKRTLTPETTGMVRVRLPASLHELRKSFDEEMPKTQLRNQFLTTIRNSQYGDNFSVKGDKLRVDAGFMRHMFDHSIDSLISKIGEILEKPEVGRLENILVVGGFSECALVQHSMRQRLRGKKIIFPPEAGLAVLKGAVLYGHNPQIIASRVARFTYGLKTTEEFDETKHKHKYKVVKNGVAFCSNLFQIYVFKGDEVETGQVITKKHKPKDNQNPGGYVTFEMYLSTTDSATYVTDPSCYALGKLEVRMPEDANTAYETSLIFGDTEIMLKRWAKHLTSLKTPTVLLLNQSKEFDSFGYEAEERYADLLLDESDEGWMLFRKFKMILYQNTAGIPRNQLVMALESEAASVWCQRVPVAMDKSAFTQDNSRYMVVDLGGGTADITVHQKLRTGQLKQLCADFGGKWGGQEVDNNFIQLLTRCLGREAMNTFYDECLHDVFDLLREFEMTKRSVAPTENGKSKGRELFLKSLIASDYGDKVSIAKDKLKIDAEIIKRMFVDCISKTIDAIKDKFKGDPRISDVKNVLVVGGFAECAIVQAEMKERLLKVKKKLVFPPEAGLAVLNGAVLFGHEPTIIASRKTKFTYGLKKKTDGKNTIHIFIEKEEEYSNGHVVTVNDWPLLDKKGGYATFELFMSTSKTPKFVTDPTCKNVGKLEMKVHNSCTACEVSLVFDTDAVMLRIKEPETGDVITKTFDFI</sequence>
<reference evidence="4" key="1">
    <citation type="submission" date="2022-11" db="EMBL/GenBank/DDBJ databases">
        <title>Centuries of genome instability and evolution in soft-shell clam transmissible cancer (bioRxiv).</title>
        <authorList>
            <person name="Hart S.F.M."/>
            <person name="Yonemitsu M.A."/>
            <person name="Giersch R.M."/>
            <person name="Beal B.F."/>
            <person name="Arriagada G."/>
            <person name="Davis B.W."/>
            <person name="Ostrander E.A."/>
            <person name="Goff S.P."/>
            <person name="Metzger M.J."/>
        </authorList>
    </citation>
    <scope>NUCLEOTIDE SEQUENCE</scope>
    <source>
        <strain evidence="4">MELC-2E11</strain>
        <tissue evidence="4">Siphon/mantle</tissue>
    </source>
</reference>
<evidence type="ECO:0000313" key="4">
    <source>
        <dbReference type="EMBL" id="WAQ99235.1"/>
    </source>
</evidence>